<dbReference type="EMBL" id="CDMC01000005">
    <property type="protein sequence ID" value="CEL06001.1"/>
    <property type="molecule type" value="Genomic_DNA"/>
</dbReference>
<accession>A0A0U5G295</accession>
<dbReference type="Proteomes" id="UP000054771">
    <property type="component" value="Unassembled WGS sequence"/>
</dbReference>
<reference evidence="2" key="1">
    <citation type="journal article" date="2016" name="Genome Announc.">
        <title>Draft genome sequences of fungus Aspergillus calidoustus.</title>
        <authorList>
            <person name="Horn F."/>
            <person name="Linde J."/>
            <person name="Mattern D.J."/>
            <person name="Walther G."/>
            <person name="Guthke R."/>
            <person name="Scherlach K."/>
            <person name="Martin K."/>
            <person name="Brakhage A.A."/>
            <person name="Petzke L."/>
            <person name="Valiante V."/>
        </authorList>
    </citation>
    <scope>NUCLEOTIDE SEQUENCE [LARGE SCALE GENOMIC DNA]</scope>
    <source>
        <strain evidence="2">SF006504</strain>
    </source>
</reference>
<dbReference type="PANTHER" id="PTHR36091">
    <property type="entry name" value="ALTERED INHERITANCE OF MITOCHONDRIA PROTEIN 9, MITOCHONDRIAL"/>
    <property type="match status" value="1"/>
</dbReference>
<protein>
    <submittedName>
        <fullName evidence="1">Uncharacterized protein</fullName>
    </submittedName>
</protein>
<evidence type="ECO:0000313" key="2">
    <source>
        <dbReference type="Proteomes" id="UP000054771"/>
    </source>
</evidence>
<dbReference type="InterPro" id="IPR051035">
    <property type="entry name" value="Mito_inheritance_9"/>
</dbReference>
<organism evidence="1 2">
    <name type="scientific">Aspergillus calidoustus</name>
    <dbReference type="NCBI Taxonomy" id="454130"/>
    <lineage>
        <taxon>Eukaryota</taxon>
        <taxon>Fungi</taxon>
        <taxon>Dikarya</taxon>
        <taxon>Ascomycota</taxon>
        <taxon>Pezizomycotina</taxon>
        <taxon>Eurotiomycetes</taxon>
        <taxon>Eurotiomycetidae</taxon>
        <taxon>Eurotiales</taxon>
        <taxon>Aspergillaceae</taxon>
        <taxon>Aspergillus</taxon>
        <taxon>Aspergillus subgen. Nidulantes</taxon>
    </lineage>
</organism>
<gene>
    <name evidence="1" type="ORF">ASPCAL07113</name>
</gene>
<keyword evidence="2" id="KW-1185">Reference proteome</keyword>
<dbReference type="STRING" id="454130.A0A0U5G295"/>
<evidence type="ECO:0000313" key="1">
    <source>
        <dbReference type="EMBL" id="CEL06001.1"/>
    </source>
</evidence>
<dbReference type="OMA" id="RIPISGW"/>
<dbReference type="GO" id="GO:0005739">
    <property type="term" value="C:mitochondrion"/>
    <property type="evidence" value="ECO:0007669"/>
    <property type="project" value="TreeGrafter"/>
</dbReference>
<sequence>MVTPRLVPQRIPISGWRSLLLHRRSYSMGTMAQPDLFSYTSGRYIYNEDARLRERYVEFDPGALLREVEKHIGLGHGRASRITKLAEGDYNRVFQVTMDDGFDWTQILRDC</sequence>
<proteinExistence type="predicted"/>
<dbReference type="AlphaFoldDB" id="A0A0U5G295"/>
<dbReference type="OrthoDB" id="2968323at2759"/>
<dbReference type="PANTHER" id="PTHR36091:SF1">
    <property type="entry name" value="ALTERED INHERITANCE OF MITOCHONDRIA PROTEIN 9, MITOCHONDRIAL"/>
    <property type="match status" value="1"/>
</dbReference>
<name>A0A0U5G295_ASPCI</name>